<evidence type="ECO:0000313" key="3">
    <source>
        <dbReference type="Proteomes" id="UP000187609"/>
    </source>
</evidence>
<keyword evidence="1" id="KW-0812">Transmembrane</keyword>
<protein>
    <submittedName>
        <fullName evidence="2">Uncharacterized protein</fullName>
    </submittedName>
</protein>
<gene>
    <name evidence="2" type="ORF">A4A49_26971</name>
</gene>
<proteinExistence type="predicted"/>
<evidence type="ECO:0000313" key="2">
    <source>
        <dbReference type="EMBL" id="OIT00283.1"/>
    </source>
</evidence>
<organism evidence="2 3">
    <name type="scientific">Nicotiana attenuata</name>
    <name type="common">Coyote tobacco</name>
    <dbReference type="NCBI Taxonomy" id="49451"/>
    <lineage>
        <taxon>Eukaryota</taxon>
        <taxon>Viridiplantae</taxon>
        <taxon>Streptophyta</taxon>
        <taxon>Embryophyta</taxon>
        <taxon>Tracheophyta</taxon>
        <taxon>Spermatophyta</taxon>
        <taxon>Magnoliopsida</taxon>
        <taxon>eudicotyledons</taxon>
        <taxon>Gunneridae</taxon>
        <taxon>Pentapetalae</taxon>
        <taxon>asterids</taxon>
        <taxon>lamiids</taxon>
        <taxon>Solanales</taxon>
        <taxon>Solanaceae</taxon>
        <taxon>Nicotianoideae</taxon>
        <taxon>Nicotianeae</taxon>
        <taxon>Nicotiana</taxon>
    </lineage>
</organism>
<sequence length="79" mass="8864">MLYFSVPFPVCFLITPPPHTHTPSFSLSLTFPCSPNFPPPPFYSAFLCFFRSFLGGYGLHLELILGLFGVVFKLSFGRV</sequence>
<evidence type="ECO:0000256" key="1">
    <source>
        <dbReference type="SAM" id="Phobius"/>
    </source>
</evidence>
<keyword evidence="3" id="KW-1185">Reference proteome</keyword>
<comment type="caution">
    <text evidence="2">The sequence shown here is derived from an EMBL/GenBank/DDBJ whole genome shotgun (WGS) entry which is preliminary data.</text>
</comment>
<name>A0A1J6IN58_NICAT</name>
<dbReference type="Proteomes" id="UP000187609">
    <property type="component" value="Unassembled WGS sequence"/>
</dbReference>
<reference evidence="2" key="1">
    <citation type="submission" date="2016-11" db="EMBL/GenBank/DDBJ databases">
        <title>The genome of Nicotiana attenuata.</title>
        <authorList>
            <person name="Xu S."/>
            <person name="Brockmoeller T."/>
            <person name="Gaquerel E."/>
            <person name="Navarro A."/>
            <person name="Kuhl H."/>
            <person name="Gase K."/>
            <person name="Ling Z."/>
            <person name="Zhou W."/>
            <person name="Kreitzer C."/>
            <person name="Stanke M."/>
            <person name="Tang H."/>
            <person name="Lyons E."/>
            <person name="Pandey P."/>
            <person name="Pandey S.P."/>
            <person name="Timmermann B."/>
            <person name="Baldwin I.T."/>
        </authorList>
    </citation>
    <scope>NUCLEOTIDE SEQUENCE [LARGE SCALE GENOMIC DNA]</scope>
    <source>
        <strain evidence="2">UT</strain>
    </source>
</reference>
<keyword evidence="1" id="KW-0472">Membrane</keyword>
<accession>A0A1J6IN58</accession>
<dbReference type="AlphaFoldDB" id="A0A1J6IN58"/>
<feature type="transmembrane region" description="Helical" evidence="1">
    <location>
        <begin position="42"/>
        <end position="72"/>
    </location>
</feature>
<dbReference type="EMBL" id="MJEQ01037189">
    <property type="protein sequence ID" value="OIT00283.1"/>
    <property type="molecule type" value="Genomic_DNA"/>
</dbReference>
<dbReference type="Gramene" id="OIT00283">
    <property type="protein sequence ID" value="OIT00283"/>
    <property type="gene ID" value="A4A49_26971"/>
</dbReference>
<keyword evidence="1" id="KW-1133">Transmembrane helix</keyword>